<feature type="region of interest" description="Disordered" evidence="1">
    <location>
        <begin position="453"/>
        <end position="483"/>
    </location>
</feature>
<keyword evidence="4" id="KW-1185">Reference proteome</keyword>
<proteinExistence type="predicted"/>
<dbReference type="PANTHER" id="PTHR37984">
    <property type="entry name" value="PROTEIN CBG26694"/>
    <property type="match status" value="1"/>
</dbReference>
<accession>A0ABD0LRF0</accession>
<feature type="domain" description="Integrase catalytic" evidence="2">
    <location>
        <begin position="152"/>
        <end position="308"/>
    </location>
</feature>
<feature type="region of interest" description="Disordered" evidence="1">
    <location>
        <begin position="511"/>
        <end position="550"/>
    </location>
</feature>
<sequence>MGRPKDSSAEVSKERLADISKFLSDGIFPEGWKDRGVRANWRRMCSSYVLQDGTLFKRQKRDGSYILIRVITSEEERKKILRSMHEGADCSVESRAVGAHIGRDKLFKKIRDRYYWPGLSIDVRNYVATCDQCQRMSTRFDMSAPCLQSVAVPTSPWTQIGIDITSMPESPGGFSSIVVAVDYFTKWVEAKPLPSKSAKDTARFLYELICRHGCPKIQINDQGREFVNQVSVELHRLIGVKQNITSAYHPQANGLVERNNRTIQSSLLKTLRDEEDWVGALPGVLFAFRTSVQKSTRYTPFFLLYGRQARLPVEDEINPICSSSTDGNDVNVSVFEGCEDTSCPEDIKQRLESLRQPYTVVKDKVSENITQAQDRRKRDYEKRHGQKRMFVVDELVLLWNLRCADRKGGGGGMKAPWQGPYVVHAVNQNQTYILKTPDGTILKQAAHGVNLKPYKASNDYGPQTSTNTGASVPQSSSTDDANIFDTSYSASASVPKSSSSDDVNINQQLMQDGKGELGSSKRKRQNRAEPVYDSSKRVKPDRSSEPQIVRVDPVERTKPCHTFGYFELAHK</sequence>
<dbReference type="Gene3D" id="3.30.420.10">
    <property type="entry name" value="Ribonuclease H-like superfamily/Ribonuclease H"/>
    <property type="match status" value="1"/>
</dbReference>
<organism evidence="3 4">
    <name type="scientific">Batillaria attramentaria</name>
    <dbReference type="NCBI Taxonomy" id="370345"/>
    <lineage>
        <taxon>Eukaryota</taxon>
        <taxon>Metazoa</taxon>
        <taxon>Spiralia</taxon>
        <taxon>Lophotrochozoa</taxon>
        <taxon>Mollusca</taxon>
        <taxon>Gastropoda</taxon>
        <taxon>Caenogastropoda</taxon>
        <taxon>Sorbeoconcha</taxon>
        <taxon>Cerithioidea</taxon>
        <taxon>Batillariidae</taxon>
        <taxon>Batillaria</taxon>
    </lineage>
</organism>
<dbReference type="FunFam" id="1.10.340.70:FF:000001">
    <property type="entry name" value="Retrovirus-related Pol polyprotein from transposon gypsy-like Protein"/>
    <property type="match status" value="1"/>
</dbReference>
<gene>
    <name evidence="3" type="ORF">BaRGS_00006509</name>
</gene>
<dbReference type="InterPro" id="IPR036397">
    <property type="entry name" value="RNaseH_sf"/>
</dbReference>
<dbReference type="PROSITE" id="PS50994">
    <property type="entry name" value="INTEGRASE"/>
    <property type="match status" value="1"/>
</dbReference>
<feature type="compositionally biased region" description="Basic and acidic residues" evidence="1">
    <location>
        <begin position="534"/>
        <end position="544"/>
    </location>
</feature>
<dbReference type="Proteomes" id="UP001519460">
    <property type="component" value="Unassembled WGS sequence"/>
</dbReference>
<feature type="compositionally biased region" description="Polar residues" evidence="1">
    <location>
        <begin position="460"/>
        <end position="483"/>
    </location>
</feature>
<dbReference type="AlphaFoldDB" id="A0ABD0LRF0"/>
<evidence type="ECO:0000313" key="4">
    <source>
        <dbReference type="Proteomes" id="UP001519460"/>
    </source>
</evidence>
<evidence type="ECO:0000259" key="2">
    <source>
        <dbReference type="PROSITE" id="PS50994"/>
    </source>
</evidence>
<dbReference type="FunFam" id="3.30.420.10:FF:000032">
    <property type="entry name" value="Retrovirus-related Pol polyprotein from transposon 297-like Protein"/>
    <property type="match status" value="1"/>
</dbReference>
<dbReference type="InterPro" id="IPR041588">
    <property type="entry name" value="Integrase_H2C2"/>
</dbReference>
<dbReference type="InterPro" id="IPR001584">
    <property type="entry name" value="Integrase_cat-core"/>
</dbReference>
<dbReference type="EMBL" id="JACVVK020000027">
    <property type="protein sequence ID" value="KAK7502145.1"/>
    <property type="molecule type" value="Genomic_DNA"/>
</dbReference>
<reference evidence="3 4" key="1">
    <citation type="journal article" date="2023" name="Sci. Data">
        <title>Genome assembly of the Korean intertidal mud-creeper Batillaria attramentaria.</title>
        <authorList>
            <person name="Patra A.K."/>
            <person name="Ho P.T."/>
            <person name="Jun S."/>
            <person name="Lee S.J."/>
            <person name="Kim Y."/>
            <person name="Won Y.J."/>
        </authorList>
    </citation>
    <scope>NUCLEOTIDE SEQUENCE [LARGE SCALE GENOMIC DNA]</scope>
    <source>
        <strain evidence="3">Wonlab-2016</strain>
    </source>
</reference>
<evidence type="ECO:0000256" key="1">
    <source>
        <dbReference type="SAM" id="MobiDB-lite"/>
    </source>
</evidence>
<dbReference type="PANTHER" id="PTHR37984:SF5">
    <property type="entry name" value="PROTEIN NYNRIN-LIKE"/>
    <property type="match status" value="1"/>
</dbReference>
<evidence type="ECO:0000313" key="3">
    <source>
        <dbReference type="EMBL" id="KAK7502145.1"/>
    </source>
</evidence>
<dbReference type="InterPro" id="IPR050951">
    <property type="entry name" value="Retrovirus_Pol_polyprotein"/>
</dbReference>
<comment type="caution">
    <text evidence="3">The sequence shown here is derived from an EMBL/GenBank/DDBJ whole genome shotgun (WGS) entry which is preliminary data.</text>
</comment>
<dbReference type="Gene3D" id="1.10.340.70">
    <property type="match status" value="1"/>
</dbReference>
<dbReference type="InterPro" id="IPR012337">
    <property type="entry name" value="RNaseH-like_sf"/>
</dbReference>
<name>A0ABD0LRF0_9CAEN</name>
<dbReference type="Pfam" id="PF00665">
    <property type="entry name" value="rve"/>
    <property type="match status" value="1"/>
</dbReference>
<dbReference type="Pfam" id="PF17921">
    <property type="entry name" value="Integrase_H2C2"/>
    <property type="match status" value="1"/>
</dbReference>
<dbReference type="SUPFAM" id="SSF53098">
    <property type="entry name" value="Ribonuclease H-like"/>
    <property type="match status" value="1"/>
</dbReference>
<protein>
    <recommendedName>
        <fullName evidence="2">Integrase catalytic domain-containing protein</fullName>
    </recommendedName>
</protein>